<dbReference type="InterPro" id="IPR016140">
    <property type="entry name" value="Bifunc_inhib/LTP/seed_store"/>
</dbReference>
<dbReference type="CDD" id="cd04660">
    <property type="entry name" value="nsLTP_like"/>
    <property type="match status" value="1"/>
</dbReference>
<dbReference type="PANTHER" id="PTHR33286:SF1">
    <property type="entry name" value="OS01G0800600 PROTEIN"/>
    <property type="match status" value="1"/>
</dbReference>
<evidence type="ECO:0000313" key="3">
    <source>
        <dbReference type="Proteomes" id="UP001140206"/>
    </source>
</evidence>
<dbReference type="PANTHER" id="PTHR33286">
    <property type="entry name" value="BIFUNCTIONAL INHIBITOR/LIPID-TRANSFER PROTEIN/SEED STORAGE 2S ALBUMIN SUPERFAMILY PROTEIN"/>
    <property type="match status" value="1"/>
</dbReference>
<evidence type="ECO:0000259" key="1">
    <source>
        <dbReference type="Pfam" id="PF14368"/>
    </source>
</evidence>
<keyword evidence="3" id="KW-1185">Reference proteome</keyword>
<protein>
    <submittedName>
        <fullName evidence="2">Bifunctional inhibitor/lipid-transfer protein/seed storage 2S albumin superfamily protein</fullName>
    </submittedName>
</protein>
<dbReference type="AlphaFoldDB" id="A0AAV8CGG6"/>
<feature type="domain" description="Bifunctional inhibitor/plant lipid transfer protein/seed storage helical" evidence="1">
    <location>
        <begin position="53"/>
        <end position="142"/>
    </location>
</feature>
<comment type="caution">
    <text evidence="2">The sequence shown here is derived from an EMBL/GenBank/DDBJ whole genome shotgun (WGS) entry which is preliminary data.</text>
</comment>
<sequence length="149" mass="16416">MDSLIPLPYYKYSLQTNPPVQITCKRHPKIKKRKKKRLKFKMAKSNTPIILLVLVVATMLVATNASGCDNDINSLKETCLQFVGVDGPKLKPDQNCCNAIQRADIPCVCTYLTPEVEKVISADKVVYVAQQCGRPLKPGSKCGSVVVHG</sequence>
<proteinExistence type="predicted"/>
<dbReference type="InterPro" id="IPR036312">
    <property type="entry name" value="Bifun_inhib/LTP/seed_sf"/>
</dbReference>
<name>A0AAV8CGG6_9POAL</name>
<dbReference type="Pfam" id="PF14368">
    <property type="entry name" value="LTP_2"/>
    <property type="match status" value="1"/>
</dbReference>
<organism evidence="2 3">
    <name type="scientific">Rhynchospora pubera</name>
    <dbReference type="NCBI Taxonomy" id="906938"/>
    <lineage>
        <taxon>Eukaryota</taxon>
        <taxon>Viridiplantae</taxon>
        <taxon>Streptophyta</taxon>
        <taxon>Embryophyta</taxon>
        <taxon>Tracheophyta</taxon>
        <taxon>Spermatophyta</taxon>
        <taxon>Magnoliopsida</taxon>
        <taxon>Liliopsida</taxon>
        <taxon>Poales</taxon>
        <taxon>Cyperaceae</taxon>
        <taxon>Cyperoideae</taxon>
        <taxon>Rhynchosporeae</taxon>
        <taxon>Rhynchospora</taxon>
    </lineage>
</organism>
<dbReference type="EMBL" id="JAMFTS010000005">
    <property type="protein sequence ID" value="KAJ4754291.1"/>
    <property type="molecule type" value="Genomic_DNA"/>
</dbReference>
<evidence type="ECO:0000313" key="2">
    <source>
        <dbReference type="EMBL" id="KAJ4754291.1"/>
    </source>
</evidence>
<dbReference type="InterPro" id="IPR044741">
    <property type="entry name" value="NsLTP-like"/>
</dbReference>
<gene>
    <name evidence="2" type="ORF">LUZ62_088696</name>
</gene>
<dbReference type="SUPFAM" id="SSF47699">
    <property type="entry name" value="Bifunctional inhibitor/lipid-transfer protein/seed storage 2S albumin"/>
    <property type="match status" value="1"/>
</dbReference>
<reference evidence="2" key="1">
    <citation type="submission" date="2022-08" db="EMBL/GenBank/DDBJ databases">
        <authorList>
            <person name="Marques A."/>
        </authorList>
    </citation>
    <scope>NUCLEOTIDE SEQUENCE</scope>
    <source>
        <strain evidence="2">RhyPub2mFocal</strain>
        <tissue evidence="2">Leaves</tissue>
    </source>
</reference>
<dbReference type="Proteomes" id="UP001140206">
    <property type="component" value="Chromosome 5"/>
</dbReference>
<dbReference type="Gene3D" id="1.10.110.10">
    <property type="entry name" value="Plant lipid-transfer and hydrophobic proteins"/>
    <property type="match status" value="1"/>
</dbReference>
<accession>A0AAV8CGG6</accession>